<gene>
    <name evidence="2" type="ordered locus">DP0178</name>
</gene>
<dbReference type="AlphaFoldDB" id="Q6ARW8"/>
<dbReference type="HOGENOM" id="CLU_911303_0_0_7"/>
<evidence type="ECO:0000313" key="3">
    <source>
        <dbReference type="Proteomes" id="UP000000602"/>
    </source>
</evidence>
<feature type="compositionally biased region" description="Polar residues" evidence="1">
    <location>
        <begin position="19"/>
        <end position="45"/>
    </location>
</feature>
<sequence>MNTKRKAVPPQKVGAMGETASNQQAKYSSFPDNQQGPTDNPAASQRQRIFPHPKADEPTTDIAFTIITNHDGPLTKTIRPDGQGGIIKKPAANLVRGVTKRVTMPFRKFGPFLRTLQNNQALCHGVSDYPQANITSRAKFNGEPDTITRTSEYFHYPTGAGIGMFDHDPKPGQKTLSADELLDIIYSVCPDFRRLSTWWTPSTSSCIFDNNKNELTGIGAGFHLYFPFEPADKLPEFADWLSRQLWLAGHGHIFISRTGSLLTRTVFDLTVFSPERLDFVAGADCIDCNQRLPEPVYRKGLEVWA</sequence>
<proteinExistence type="predicted"/>
<dbReference type="OrthoDB" id="5451268at2"/>
<dbReference type="RefSeq" id="WP_011187423.1">
    <property type="nucleotide sequence ID" value="NC_006138.1"/>
</dbReference>
<reference evidence="3" key="1">
    <citation type="journal article" date="2004" name="Environ. Microbiol.">
        <title>The genome of Desulfotalea psychrophila, a sulfate-reducing bacterium from permanently cold Arctic sediments.</title>
        <authorList>
            <person name="Rabus R."/>
            <person name="Ruepp A."/>
            <person name="Frickey T."/>
            <person name="Rattei T."/>
            <person name="Fartmann B."/>
            <person name="Stark M."/>
            <person name="Bauer M."/>
            <person name="Zibat A."/>
            <person name="Lombardot T."/>
            <person name="Becker I."/>
            <person name="Amann J."/>
            <person name="Gellner K."/>
            <person name="Teeling H."/>
            <person name="Leuschner W.D."/>
            <person name="Gloeckner F.-O."/>
            <person name="Lupas A.N."/>
            <person name="Amann R."/>
            <person name="Klenk H.-P."/>
        </authorList>
    </citation>
    <scope>NUCLEOTIDE SEQUENCE [LARGE SCALE GENOMIC DNA]</scope>
    <source>
        <strain evidence="3">DSM 12343 / LSv54</strain>
    </source>
</reference>
<keyword evidence="3" id="KW-1185">Reference proteome</keyword>
<organism evidence="2 3">
    <name type="scientific">Desulfotalea psychrophila (strain LSv54 / DSM 12343)</name>
    <dbReference type="NCBI Taxonomy" id="177439"/>
    <lineage>
        <taxon>Bacteria</taxon>
        <taxon>Pseudomonadati</taxon>
        <taxon>Thermodesulfobacteriota</taxon>
        <taxon>Desulfobulbia</taxon>
        <taxon>Desulfobulbales</taxon>
        <taxon>Desulfocapsaceae</taxon>
        <taxon>Desulfotalea</taxon>
    </lineage>
</organism>
<name>Q6ARW8_DESPS</name>
<dbReference type="STRING" id="177439.DP0178"/>
<dbReference type="KEGG" id="dps:DP0178"/>
<dbReference type="eggNOG" id="COG1119">
    <property type="taxonomic scope" value="Bacteria"/>
</dbReference>
<evidence type="ECO:0000256" key="1">
    <source>
        <dbReference type="SAM" id="MobiDB-lite"/>
    </source>
</evidence>
<evidence type="ECO:0000313" key="2">
    <source>
        <dbReference type="EMBL" id="CAG34907.1"/>
    </source>
</evidence>
<accession>Q6ARW8</accession>
<feature type="region of interest" description="Disordered" evidence="1">
    <location>
        <begin position="1"/>
        <end position="45"/>
    </location>
</feature>
<protein>
    <submittedName>
        <fullName evidence="2">Uncharacterized protein</fullName>
    </submittedName>
</protein>
<dbReference type="EMBL" id="CR522870">
    <property type="protein sequence ID" value="CAG34907.1"/>
    <property type="molecule type" value="Genomic_DNA"/>
</dbReference>
<dbReference type="Proteomes" id="UP000000602">
    <property type="component" value="Chromosome"/>
</dbReference>